<evidence type="ECO:0000256" key="10">
    <source>
        <dbReference type="PROSITE-ProRule" id="PRU00282"/>
    </source>
</evidence>
<dbReference type="EMBL" id="CAJNOG010001180">
    <property type="protein sequence ID" value="CAF1417945.1"/>
    <property type="molecule type" value="Genomic_DNA"/>
</dbReference>
<dbReference type="GO" id="GO:0005743">
    <property type="term" value="C:mitochondrial inner membrane"/>
    <property type="evidence" value="ECO:0007669"/>
    <property type="project" value="UniProtKB-SubCell"/>
</dbReference>
<evidence type="ECO:0000256" key="9">
    <source>
        <dbReference type="ARBA" id="ARBA00023136"/>
    </source>
</evidence>
<comment type="similarity">
    <text evidence="2 11">Belongs to the mitochondrial carrier (TC 2.A.29) family.</text>
</comment>
<evidence type="ECO:0000256" key="6">
    <source>
        <dbReference type="ARBA" id="ARBA00022792"/>
    </source>
</evidence>
<keyword evidence="5" id="KW-0677">Repeat</keyword>
<evidence type="ECO:0000256" key="4">
    <source>
        <dbReference type="ARBA" id="ARBA00022692"/>
    </source>
</evidence>
<evidence type="ECO:0000313" key="13">
    <source>
        <dbReference type="Proteomes" id="UP000663845"/>
    </source>
</evidence>
<dbReference type="GO" id="GO:1990542">
    <property type="term" value="P:mitochondrial transmembrane transport"/>
    <property type="evidence" value="ECO:0007669"/>
    <property type="project" value="InterPro"/>
</dbReference>
<evidence type="ECO:0000256" key="1">
    <source>
        <dbReference type="ARBA" id="ARBA00004448"/>
    </source>
</evidence>
<organism evidence="12 13">
    <name type="scientific">Adineta steineri</name>
    <dbReference type="NCBI Taxonomy" id="433720"/>
    <lineage>
        <taxon>Eukaryota</taxon>
        <taxon>Metazoa</taxon>
        <taxon>Spiralia</taxon>
        <taxon>Gnathifera</taxon>
        <taxon>Rotifera</taxon>
        <taxon>Eurotatoria</taxon>
        <taxon>Bdelloidea</taxon>
        <taxon>Adinetida</taxon>
        <taxon>Adinetidae</taxon>
        <taxon>Adineta</taxon>
    </lineage>
</organism>
<keyword evidence="7" id="KW-1133">Transmembrane helix</keyword>
<dbReference type="PANTHER" id="PTHR45760:SF2">
    <property type="entry name" value="FI19922P1-RELATED"/>
    <property type="match status" value="1"/>
</dbReference>
<gene>
    <name evidence="12" type="ORF">JYZ213_LOCUS38787</name>
</gene>
<keyword evidence="4 10" id="KW-0812">Transmembrane</keyword>
<evidence type="ECO:0000256" key="5">
    <source>
        <dbReference type="ARBA" id="ARBA00022737"/>
    </source>
</evidence>
<keyword evidence="3 11" id="KW-0813">Transport</keyword>
<protein>
    <recommendedName>
        <fullName evidence="14">Solute carrier family 25 member 40</fullName>
    </recommendedName>
</protein>
<dbReference type="PROSITE" id="PS50920">
    <property type="entry name" value="SOLCAR"/>
    <property type="match status" value="3"/>
</dbReference>
<keyword evidence="9 10" id="KW-0472">Membrane</keyword>
<dbReference type="InterPro" id="IPR018108">
    <property type="entry name" value="MCP_transmembrane"/>
</dbReference>
<evidence type="ECO:0008006" key="14">
    <source>
        <dbReference type="Google" id="ProtNLM"/>
    </source>
</evidence>
<sequence length="430" mass="48553">MKSSLHIKFIGMSIQKNDCALFPGQQIIATSVGAMCTALLMTPFDVVRIRLQSQQQPLSKGDCFVFRNGLGDHVCSCFNETKAVPWYNRSIPGQYSGTIDALLKITRSEGIRSLWSGLPPTLVMSLPNTVIYFTAYEQLKCVMGYKRTNLNPIIPGIAGGSARMLAVVVTSPLELIRTKKMSQQLSYSDLLKILKVSIEADGFRSLWRGLIPTIWRDLPFSIFYWSSYEQLKLFITKKFGATQTLSAFYSGATAGALATILTHPFDTVKSIRQVQIGNNQPQKTDRTIYILRKMLREQGLQSWYKGLIPRLLKVSPACAIMISTIEFFREHVFKAKVILNIKNSWPELLIINGRPRHPQTQGIVERSNAVAEKMLSKWQDTKKTLNWLKSSHKECKEAENRKTDIKKYGSSGMAVLDFLKDVPLRSNIFV</sequence>
<dbReference type="AlphaFoldDB" id="A0A815M0F1"/>
<proteinExistence type="inferred from homology"/>
<dbReference type="Pfam" id="PF00153">
    <property type="entry name" value="Mito_carr"/>
    <property type="match status" value="4"/>
</dbReference>
<feature type="repeat" description="Solcar" evidence="10">
    <location>
        <begin position="25"/>
        <end position="142"/>
    </location>
</feature>
<dbReference type="Gene3D" id="1.50.40.10">
    <property type="entry name" value="Mitochondrial carrier domain"/>
    <property type="match status" value="1"/>
</dbReference>
<comment type="subcellular location">
    <subcellularLocation>
        <location evidence="1">Mitochondrion inner membrane</location>
        <topology evidence="1">Multi-pass membrane protein</topology>
    </subcellularLocation>
</comment>
<name>A0A815M0F1_9BILA</name>
<evidence type="ECO:0000256" key="3">
    <source>
        <dbReference type="ARBA" id="ARBA00022448"/>
    </source>
</evidence>
<keyword evidence="8" id="KW-0496">Mitochondrion</keyword>
<feature type="repeat" description="Solcar" evidence="10">
    <location>
        <begin position="150"/>
        <end position="234"/>
    </location>
</feature>
<evidence type="ECO:0000256" key="11">
    <source>
        <dbReference type="RuleBase" id="RU000488"/>
    </source>
</evidence>
<dbReference type="InterPro" id="IPR045315">
    <property type="entry name" value="Mtm1-like"/>
</dbReference>
<evidence type="ECO:0000256" key="7">
    <source>
        <dbReference type="ARBA" id="ARBA00022989"/>
    </source>
</evidence>
<evidence type="ECO:0000256" key="2">
    <source>
        <dbReference type="ARBA" id="ARBA00006375"/>
    </source>
</evidence>
<evidence type="ECO:0000313" key="12">
    <source>
        <dbReference type="EMBL" id="CAF1417945.1"/>
    </source>
</evidence>
<feature type="repeat" description="Solcar" evidence="10">
    <location>
        <begin position="242"/>
        <end position="331"/>
    </location>
</feature>
<comment type="caution">
    <text evidence="12">The sequence shown here is derived from an EMBL/GenBank/DDBJ whole genome shotgun (WGS) entry which is preliminary data.</text>
</comment>
<dbReference type="InterPro" id="IPR023395">
    <property type="entry name" value="MCP_dom_sf"/>
</dbReference>
<keyword evidence="6" id="KW-0999">Mitochondrion inner membrane</keyword>
<dbReference type="PANTHER" id="PTHR45760">
    <property type="entry name" value="FI19922P1-RELATED"/>
    <property type="match status" value="1"/>
</dbReference>
<dbReference type="SUPFAM" id="SSF103506">
    <property type="entry name" value="Mitochondrial carrier"/>
    <property type="match status" value="1"/>
</dbReference>
<evidence type="ECO:0000256" key="8">
    <source>
        <dbReference type="ARBA" id="ARBA00023128"/>
    </source>
</evidence>
<reference evidence="12" key="1">
    <citation type="submission" date="2021-02" db="EMBL/GenBank/DDBJ databases">
        <authorList>
            <person name="Nowell W R."/>
        </authorList>
    </citation>
    <scope>NUCLEOTIDE SEQUENCE</scope>
</reference>
<accession>A0A815M0F1</accession>
<dbReference type="Proteomes" id="UP000663845">
    <property type="component" value="Unassembled WGS sequence"/>
</dbReference>